<evidence type="ECO:0000256" key="2">
    <source>
        <dbReference type="RuleBase" id="RU003875"/>
    </source>
</evidence>
<dbReference type="GO" id="GO:0008199">
    <property type="term" value="F:ferric iron binding"/>
    <property type="evidence" value="ECO:0007669"/>
    <property type="project" value="InterPro"/>
</dbReference>
<dbReference type="PIRSF" id="PIRSF005900">
    <property type="entry name" value="Dps"/>
    <property type="match status" value="1"/>
</dbReference>
<dbReference type="PRINTS" id="PR01346">
    <property type="entry name" value="HELNAPAPROT"/>
</dbReference>
<reference evidence="4 5" key="1">
    <citation type="journal article" date="2019" name="Indoor Air">
        <title>Impacts of indoor surface finishes on bacterial viability.</title>
        <authorList>
            <person name="Hu J."/>
            <person name="Maamar S.B."/>
            <person name="Glawe A.J."/>
            <person name="Gottel N."/>
            <person name="Gilbert J.A."/>
            <person name="Hartmann E.M."/>
        </authorList>
    </citation>
    <scope>NUCLEOTIDE SEQUENCE [LARGE SCALE GENOMIC DNA]</scope>
    <source>
        <strain evidence="4 5">AF060A6</strain>
    </source>
</reference>
<dbReference type="AlphaFoldDB" id="A0A4V3V8F0"/>
<dbReference type="CDD" id="cd01043">
    <property type="entry name" value="DPS"/>
    <property type="match status" value="1"/>
</dbReference>
<organism evidence="4 5">
    <name type="scientific">Bacillus timonensis</name>
    <dbReference type="NCBI Taxonomy" id="1033734"/>
    <lineage>
        <taxon>Bacteria</taxon>
        <taxon>Bacillati</taxon>
        <taxon>Bacillota</taxon>
        <taxon>Bacilli</taxon>
        <taxon>Bacillales</taxon>
        <taxon>Bacillaceae</taxon>
        <taxon>Bacillus</taxon>
    </lineage>
</organism>
<comment type="caution">
    <text evidence="4">The sequence shown here is derived from an EMBL/GenBank/DDBJ whole genome shotgun (WGS) entry which is preliminary data.</text>
</comment>
<dbReference type="Gene3D" id="1.20.1260.10">
    <property type="match status" value="1"/>
</dbReference>
<dbReference type="PANTHER" id="PTHR42932:SF1">
    <property type="entry name" value="GENERAL STRESS PROTEIN 20U"/>
    <property type="match status" value="1"/>
</dbReference>
<feature type="domain" description="Ferritin/DPS" evidence="3">
    <location>
        <begin position="7"/>
        <end position="146"/>
    </location>
</feature>
<dbReference type="InterPro" id="IPR002177">
    <property type="entry name" value="DPS_DNA-bd"/>
</dbReference>
<dbReference type="STRING" id="1033734.GCA_000285535_03883"/>
<dbReference type="Proteomes" id="UP000306477">
    <property type="component" value="Unassembled WGS sequence"/>
</dbReference>
<dbReference type="PANTHER" id="PTHR42932">
    <property type="entry name" value="GENERAL STRESS PROTEIN 20U"/>
    <property type="match status" value="1"/>
</dbReference>
<comment type="similarity">
    <text evidence="1 2">Belongs to the Dps family.</text>
</comment>
<dbReference type="InterPro" id="IPR012347">
    <property type="entry name" value="Ferritin-like"/>
</dbReference>
<gene>
    <name evidence="4" type="ORF">E1I69_03230</name>
</gene>
<keyword evidence="5" id="KW-1185">Reference proteome</keyword>
<dbReference type="PROSITE" id="PS00818">
    <property type="entry name" value="DPS_1"/>
    <property type="match status" value="1"/>
</dbReference>
<dbReference type="InterPro" id="IPR023188">
    <property type="entry name" value="DPS_DNA-bd_CS"/>
</dbReference>
<dbReference type="RefSeq" id="WP_136378189.1">
    <property type="nucleotide sequence ID" value="NZ_SLUB01000003.1"/>
</dbReference>
<sequence length="146" mass="16620">MKTQLIEIVNKQVANWSVLYTKLHNYHWYVKGPQFFTLHVKFEELYNEAAVHIDELAERLLAISGQPVATMKEILELSSIQEANGNETAEEMVANISNDFSILTGELKEGMKVAADVDDETTGDMLLAIHKELEKHIWMLQSFLGK</sequence>
<dbReference type="Pfam" id="PF00210">
    <property type="entry name" value="Ferritin"/>
    <property type="match status" value="1"/>
</dbReference>
<dbReference type="InterPro" id="IPR008331">
    <property type="entry name" value="Ferritin_DPS_dom"/>
</dbReference>
<evidence type="ECO:0000259" key="3">
    <source>
        <dbReference type="Pfam" id="PF00210"/>
    </source>
</evidence>
<evidence type="ECO:0000313" key="4">
    <source>
        <dbReference type="EMBL" id="THE14843.1"/>
    </source>
</evidence>
<evidence type="ECO:0000256" key="1">
    <source>
        <dbReference type="ARBA" id="ARBA00009497"/>
    </source>
</evidence>
<evidence type="ECO:0000313" key="5">
    <source>
        <dbReference type="Proteomes" id="UP000306477"/>
    </source>
</evidence>
<dbReference type="GO" id="GO:0016722">
    <property type="term" value="F:oxidoreductase activity, acting on metal ions"/>
    <property type="evidence" value="ECO:0007669"/>
    <property type="project" value="InterPro"/>
</dbReference>
<proteinExistence type="inferred from homology"/>
<dbReference type="SUPFAM" id="SSF47240">
    <property type="entry name" value="Ferritin-like"/>
    <property type="match status" value="1"/>
</dbReference>
<dbReference type="EMBL" id="SLUB01000003">
    <property type="protein sequence ID" value="THE14843.1"/>
    <property type="molecule type" value="Genomic_DNA"/>
</dbReference>
<dbReference type="InterPro" id="IPR009078">
    <property type="entry name" value="Ferritin-like_SF"/>
</dbReference>
<dbReference type="OrthoDB" id="9797023at2"/>
<name>A0A4V3V8F0_9BACI</name>
<accession>A0A4V3V8F0</accession>
<protein>
    <submittedName>
        <fullName evidence="4">DNA starvation/stationary phase protection protein</fullName>
    </submittedName>
</protein>